<name>A0A9P7S3K5_9AGAR</name>
<protein>
    <submittedName>
        <fullName evidence="1">Uncharacterized protein</fullName>
    </submittedName>
</protein>
<dbReference type="KEGG" id="more:E1B28_008076"/>
<comment type="caution">
    <text evidence="1">The sequence shown here is derived from an EMBL/GenBank/DDBJ whole genome shotgun (WGS) entry which is preliminary data.</text>
</comment>
<proteinExistence type="predicted"/>
<reference evidence="1" key="1">
    <citation type="journal article" date="2021" name="Genome Biol. Evol.">
        <title>The assembled and annotated genome of the fairy-ring fungus Marasmius oreades.</title>
        <authorList>
            <person name="Hiltunen M."/>
            <person name="Ament-Velasquez S.L."/>
            <person name="Johannesson H."/>
        </authorList>
    </citation>
    <scope>NUCLEOTIDE SEQUENCE</scope>
    <source>
        <strain evidence="1">03SP1</strain>
    </source>
</reference>
<keyword evidence="2" id="KW-1185">Reference proteome</keyword>
<evidence type="ECO:0000313" key="1">
    <source>
        <dbReference type="EMBL" id="KAG7094480.1"/>
    </source>
</evidence>
<evidence type="ECO:0000313" key="2">
    <source>
        <dbReference type="Proteomes" id="UP001049176"/>
    </source>
</evidence>
<sequence>MTNIASLPVELLFMVIEEAKCHRGLKALRCVNKLLTSSLEMLCALSDSGSQRSRPIGLYVQCLIIRCFGRLFSGPGALLSSNGDDDSDMLRKMKPDEIQREFDERLLKALGSLKQLKSVQVFSGFDCLSPSSVWSSLLTHQISLTSLIVWAKTEKSLMDYLNSYSGIQELRIHRAWASSDTTVDRELAEYFVETVLPRHQQTLRDLTITAAEEGPWAAARWNSERYEVGEELRSVEVSVNSEEVYPGVDEDAVTSMLSVAHRLRNLRCVSFCTAESKRWGSSWGWLSQQHEPHTIALITQRVLNFGIPQDSQHESPNVEVDGQVYKPKLGEDGKFRYSPDDV</sequence>
<dbReference type="GeneID" id="66077152"/>
<gene>
    <name evidence="1" type="ORF">E1B28_008076</name>
</gene>
<organism evidence="1 2">
    <name type="scientific">Marasmius oreades</name>
    <name type="common">fairy-ring Marasmius</name>
    <dbReference type="NCBI Taxonomy" id="181124"/>
    <lineage>
        <taxon>Eukaryota</taxon>
        <taxon>Fungi</taxon>
        <taxon>Dikarya</taxon>
        <taxon>Basidiomycota</taxon>
        <taxon>Agaricomycotina</taxon>
        <taxon>Agaricomycetes</taxon>
        <taxon>Agaricomycetidae</taxon>
        <taxon>Agaricales</taxon>
        <taxon>Marasmiineae</taxon>
        <taxon>Marasmiaceae</taxon>
        <taxon>Marasmius</taxon>
    </lineage>
</organism>
<accession>A0A9P7S3K5</accession>
<dbReference type="RefSeq" id="XP_043010950.1">
    <property type="nucleotide sequence ID" value="XM_043152863.1"/>
</dbReference>
<dbReference type="AlphaFoldDB" id="A0A9P7S3K5"/>
<dbReference type="OrthoDB" id="2986625at2759"/>
<dbReference type="EMBL" id="CM032184">
    <property type="protein sequence ID" value="KAG7094480.1"/>
    <property type="molecule type" value="Genomic_DNA"/>
</dbReference>
<dbReference type="Proteomes" id="UP001049176">
    <property type="component" value="Chromosome 4"/>
</dbReference>